<keyword evidence="1" id="KW-0472">Membrane</keyword>
<dbReference type="Proteomes" id="UP000012073">
    <property type="component" value="Unassembled WGS sequence"/>
</dbReference>
<keyword evidence="1" id="KW-1133">Transmembrane helix</keyword>
<feature type="transmembrane region" description="Helical" evidence="1">
    <location>
        <begin position="269"/>
        <end position="291"/>
    </location>
</feature>
<feature type="transmembrane region" description="Helical" evidence="1">
    <location>
        <begin position="311"/>
        <end position="332"/>
    </location>
</feature>
<keyword evidence="3" id="KW-1185">Reference proteome</keyword>
<accession>R7QAM5</accession>
<protein>
    <submittedName>
        <fullName evidence="2">Uncharacterized protein</fullName>
    </submittedName>
</protein>
<evidence type="ECO:0000313" key="2">
    <source>
        <dbReference type="EMBL" id="CDF34853.1"/>
    </source>
</evidence>
<name>R7QAM5_CHOCR</name>
<dbReference type="Gramene" id="CDF34853">
    <property type="protein sequence ID" value="CDF34853"/>
    <property type="gene ID" value="CHC_T00003203001"/>
</dbReference>
<dbReference type="RefSeq" id="XP_005714672.1">
    <property type="nucleotide sequence ID" value="XM_005714615.1"/>
</dbReference>
<evidence type="ECO:0000313" key="3">
    <source>
        <dbReference type="Proteomes" id="UP000012073"/>
    </source>
</evidence>
<proteinExistence type="predicted"/>
<keyword evidence="1" id="KW-0812">Transmembrane</keyword>
<evidence type="ECO:0000256" key="1">
    <source>
        <dbReference type="SAM" id="Phobius"/>
    </source>
</evidence>
<dbReference type="GeneID" id="17322384"/>
<gene>
    <name evidence="2" type="ORF">CHC_T00003203001</name>
</gene>
<reference evidence="3" key="1">
    <citation type="journal article" date="2013" name="Proc. Natl. Acad. Sci. U.S.A.">
        <title>Genome structure and metabolic features in the red seaweed Chondrus crispus shed light on evolution of the Archaeplastida.</title>
        <authorList>
            <person name="Collen J."/>
            <person name="Porcel B."/>
            <person name="Carre W."/>
            <person name="Ball S.G."/>
            <person name="Chaparro C."/>
            <person name="Tonon T."/>
            <person name="Barbeyron T."/>
            <person name="Michel G."/>
            <person name="Noel B."/>
            <person name="Valentin K."/>
            <person name="Elias M."/>
            <person name="Artiguenave F."/>
            <person name="Arun A."/>
            <person name="Aury J.M."/>
            <person name="Barbosa-Neto J.F."/>
            <person name="Bothwell J.H."/>
            <person name="Bouget F.Y."/>
            <person name="Brillet L."/>
            <person name="Cabello-Hurtado F."/>
            <person name="Capella-Gutierrez S."/>
            <person name="Charrier B."/>
            <person name="Cladiere L."/>
            <person name="Cock J.M."/>
            <person name="Coelho S.M."/>
            <person name="Colleoni C."/>
            <person name="Czjzek M."/>
            <person name="Da Silva C."/>
            <person name="Delage L."/>
            <person name="Denoeud F."/>
            <person name="Deschamps P."/>
            <person name="Dittami S.M."/>
            <person name="Gabaldon T."/>
            <person name="Gachon C.M."/>
            <person name="Groisillier A."/>
            <person name="Herve C."/>
            <person name="Jabbari K."/>
            <person name="Katinka M."/>
            <person name="Kloareg B."/>
            <person name="Kowalczyk N."/>
            <person name="Labadie K."/>
            <person name="Leblanc C."/>
            <person name="Lopez P.J."/>
            <person name="McLachlan D.H."/>
            <person name="Meslet-Cladiere L."/>
            <person name="Moustafa A."/>
            <person name="Nehr Z."/>
            <person name="Nyvall Collen P."/>
            <person name="Panaud O."/>
            <person name="Partensky F."/>
            <person name="Poulain J."/>
            <person name="Rensing S.A."/>
            <person name="Rousvoal S."/>
            <person name="Samson G."/>
            <person name="Symeonidi A."/>
            <person name="Weissenbach J."/>
            <person name="Zambounis A."/>
            <person name="Wincker P."/>
            <person name="Boyen C."/>
        </authorList>
    </citation>
    <scope>NUCLEOTIDE SEQUENCE [LARGE SCALE GENOMIC DNA]</scope>
    <source>
        <strain evidence="3">cv. Stackhouse</strain>
    </source>
</reference>
<dbReference type="AlphaFoldDB" id="R7QAM5"/>
<sequence>MYYTTCTLQSPCPPPSLRLCSPFPPLFCLVRNKIVVSERPNLDRACLAFILTRVYCVVSLCPVVITARVLPQCARPRPAPHQAPPPEQPRFGPLRRLVPASRQVLWRLHLAIPRLVLLFARAHLARLRPPLNSPAALRPVFTLSQVEPPHLLLLRGRGYPFWRRRRLARPARRPIRTELPRCRQVHVLLRGNLRCRWRLGRLRPAPRQTHYAALPLGFVLSRLDFRPDFAAACHEREDARPLCVSDCKRIHEFEFAIDFMGRLKGGRRIAAALLLWLGAVWSSVAEVAPFYRTIFSVLPFLYSRKFGRTLFRNFAFIFFKCTIKSIVLFLSASRRL</sequence>
<dbReference type="KEGG" id="ccp:CHC_T00003203001"/>
<organism evidence="2 3">
    <name type="scientific">Chondrus crispus</name>
    <name type="common">Carrageen Irish moss</name>
    <name type="synonym">Polymorpha crispa</name>
    <dbReference type="NCBI Taxonomy" id="2769"/>
    <lineage>
        <taxon>Eukaryota</taxon>
        <taxon>Rhodophyta</taxon>
        <taxon>Florideophyceae</taxon>
        <taxon>Rhodymeniophycidae</taxon>
        <taxon>Gigartinales</taxon>
        <taxon>Gigartinaceae</taxon>
        <taxon>Chondrus</taxon>
    </lineage>
</organism>
<dbReference type="EMBL" id="HG001707">
    <property type="protein sequence ID" value="CDF34853.1"/>
    <property type="molecule type" value="Genomic_DNA"/>
</dbReference>